<dbReference type="InterPro" id="IPR036010">
    <property type="entry name" value="2Fe-2S_ferredoxin-like_sf"/>
</dbReference>
<evidence type="ECO:0000313" key="11">
    <source>
        <dbReference type="EMBL" id="NJB64544.1"/>
    </source>
</evidence>
<evidence type="ECO:0000259" key="9">
    <source>
        <dbReference type="PROSITE" id="PS51085"/>
    </source>
</evidence>
<keyword evidence="2" id="KW-0285">Flavoprotein</keyword>
<dbReference type="PROSITE" id="PS00197">
    <property type="entry name" value="2FE2S_FER_1"/>
    <property type="match status" value="1"/>
</dbReference>
<evidence type="ECO:0000256" key="1">
    <source>
        <dbReference type="ARBA" id="ARBA00001917"/>
    </source>
</evidence>
<dbReference type="InterPro" id="IPR039261">
    <property type="entry name" value="FNR_nucleotide-bd"/>
</dbReference>
<dbReference type="Gene3D" id="3.40.50.80">
    <property type="entry name" value="Nucleotide-binding domain of ferredoxin-NADP reductase (FNR) module"/>
    <property type="match status" value="1"/>
</dbReference>
<evidence type="ECO:0000256" key="7">
    <source>
        <dbReference type="ARBA" id="ARBA00023004"/>
    </source>
</evidence>
<keyword evidence="8" id="KW-0411">Iron-sulfur</keyword>
<keyword evidence="7" id="KW-0408">Iron</keyword>
<reference evidence="11 12" key="1">
    <citation type="submission" date="2020-03" db="EMBL/GenBank/DDBJ databases">
        <title>Genomic Encyclopedia of Type Strains, Phase IV (KMG-IV): sequencing the most valuable type-strain genomes for metagenomic binning, comparative biology and taxonomic classification.</title>
        <authorList>
            <person name="Goeker M."/>
        </authorList>
    </citation>
    <scope>NUCLEOTIDE SEQUENCE [LARGE SCALE GENOMIC DNA]</scope>
    <source>
        <strain evidence="11 12">DSM 26613</strain>
    </source>
</reference>
<dbReference type="EMBL" id="JAATIZ010000001">
    <property type="protein sequence ID" value="NJB64544.1"/>
    <property type="molecule type" value="Genomic_DNA"/>
</dbReference>
<keyword evidence="3" id="KW-0288">FMN</keyword>
<dbReference type="EC" id="1.14.13.82" evidence="11"/>
<dbReference type="InterPro" id="IPR017938">
    <property type="entry name" value="Riboflavin_synthase-like_b-brl"/>
</dbReference>
<dbReference type="PROSITE" id="PS51384">
    <property type="entry name" value="FAD_FR"/>
    <property type="match status" value="1"/>
</dbReference>
<keyword evidence="6 11" id="KW-0560">Oxidoreductase</keyword>
<evidence type="ECO:0000313" key="12">
    <source>
        <dbReference type="Proteomes" id="UP000783934"/>
    </source>
</evidence>
<dbReference type="SUPFAM" id="SSF52343">
    <property type="entry name" value="Ferredoxin reductase-like, C-terminal NADP-linked domain"/>
    <property type="match status" value="1"/>
</dbReference>
<organism evidence="11 12">
    <name type="scientific">Paenalcaligenes hominis</name>
    <dbReference type="NCBI Taxonomy" id="643674"/>
    <lineage>
        <taxon>Bacteria</taxon>
        <taxon>Pseudomonadati</taxon>
        <taxon>Pseudomonadota</taxon>
        <taxon>Betaproteobacteria</taxon>
        <taxon>Burkholderiales</taxon>
        <taxon>Alcaligenaceae</taxon>
        <taxon>Paenalcaligenes</taxon>
    </lineage>
</organism>
<accession>A0ABX0WQF9</accession>
<keyword evidence="4" id="KW-0001">2Fe-2S</keyword>
<comment type="caution">
    <text evidence="11">The sequence shown here is derived from an EMBL/GenBank/DDBJ whole genome shotgun (WGS) entry which is preliminary data.</text>
</comment>
<feature type="domain" description="FAD-binding FR-type" evidence="10">
    <location>
        <begin position="3"/>
        <end position="106"/>
    </location>
</feature>
<dbReference type="SUPFAM" id="SSF54292">
    <property type="entry name" value="2Fe-2S ferredoxin-like"/>
    <property type="match status" value="1"/>
</dbReference>
<dbReference type="RefSeq" id="WP_209279723.1">
    <property type="nucleotide sequence ID" value="NZ_BMCQ01000004.1"/>
</dbReference>
<dbReference type="SUPFAM" id="SSF63380">
    <property type="entry name" value="Riboflavin synthase domain-like"/>
    <property type="match status" value="1"/>
</dbReference>
<dbReference type="Pfam" id="PF00111">
    <property type="entry name" value="Fer2"/>
    <property type="match status" value="1"/>
</dbReference>
<evidence type="ECO:0000259" key="10">
    <source>
        <dbReference type="PROSITE" id="PS51384"/>
    </source>
</evidence>
<dbReference type="Gene3D" id="3.10.20.30">
    <property type="match status" value="1"/>
</dbReference>
<dbReference type="GO" id="GO:0018489">
    <property type="term" value="F:vanillate monooxygenase activity"/>
    <property type="evidence" value="ECO:0007669"/>
    <property type="project" value="UniProtKB-EC"/>
</dbReference>
<protein>
    <submittedName>
        <fullName evidence="11">Vanillate O-demethylase ferredoxin subunit</fullName>
        <ecNumber evidence="11">1.14.13.82</ecNumber>
    </submittedName>
</protein>
<evidence type="ECO:0000256" key="5">
    <source>
        <dbReference type="ARBA" id="ARBA00022723"/>
    </source>
</evidence>
<dbReference type="InterPro" id="IPR001041">
    <property type="entry name" value="2Fe-2S_ferredoxin-type"/>
</dbReference>
<dbReference type="InterPro" id="IPR017927">
    <property type="entry name" value="FAD-bd_FR_type"/>
</dbReference>
<dbReference type="CDD" id="cd00207">
    <property type="entry name" value="fer2"/>
    <property type="match status" value="1"/>
</dbReference>
<dbReference type="InterPro" id="IPR050415">
    <property type="entry name" value="MRET"/>
</dbReference>
<keyword evidence="12" id="KW-1185">Reference proteome</keyword>
<sequence>MDINILNLIVSRRAQEAEDIICLDLVSAEGGELPTFEPGAHIDLHLPNGLIRQYSLCHPATPSTDKYSIAVQREKDSRGGSQIVHDQLIEGFSLRASPPKNLFELAPLADLHVLLAGGIGITPLICMAQELARKKENFELHYFCRSQAHVAFMNLLVSEGLAPSVHLHIETDSRSEIANILKKPGLETHLYTCGPTGFMDYVLEVAHKNHWPSSNIHKEYFAAETSPQQGDQIFEVQIASTGKTYQIPANKTVFEVLDEAGIDIPVSCEQGICGSCVTGVLSGDPDHRDHFLTDDEKAAGNCFTPCCSRAKSPSLLLDL</sequence>
<comment type="cofactor">
    <cofactor evidence="1">
        <name>FMN</name>
        <dbReference type="ChEBI" id="CHEBI:58210"/>
    </cofactor>
</comment>
<dbReference type="InterPro" id="IPR012675">
    <property type="entry name" value="Beta-grasp_dom_sf"/>
</dbReference>
<dbReference type="Proteomes" id="UP000783934">
    <property type="component" value="Unassembled WGS sequence"/>
</dbReference>
<gene>
    <name evidence="11" type="ORF">GGR41_000765</name>
</gene>
<dbReference type="Pfam" id="PF22290">
    <property type="entry name" value="DmmA-like_N"/>
    <property type="match status" value="1"/>
</dbReference>
<evidence type="ECO:0000256" key="2">
    <source>
        <dbReference type="ARBA" id="ARBA00022630"/>
    </source>
</evidence>
<dbReference type="InterPro" id="IPR006058">
    <property type="entry name" value="2Fe2S_fd_BS"/>
</dbReference>
<dbReference type="PANTHER" id="PTHR47354:SF1">
    <property type="entry name" value="CARNITINE MONOOXYGENASE REDUCTASE SUBUNIT"/>
    <property type="match status" value="1"/>
</dbReference>
<evidence type="ECO:0000256" key="3">
    <source>
        <dbReference type="ARBA" id="ARBA00022643"/>
    </source>
</evidence>
<evidence type="ECO:0000256" key="8">
    <source>
        <dbReference type="ARBA" id="ARBA00023014"/>
    </source>
</evidence>
<dbReference type="Gene3D" id="2.40.30.10">
    <property type="entry name" value="Translation factors"/>
    <property type="match status" value="1"/>
</dbReference>
<name>A0ABX0WQF9_9BURK</name>
<evidence type="ECO:0000256" key="4">
    <source>
        <dbReference type="ARBA" id="ARBA00022714"/>
    </source>
</evidence>
<dbReference type="CDD" id="cd06185">
    <property type="entry name" value="PDR_like"/>
    <property type="match status" value="1"/>
</dbReference>
<dbReference type="PRINTS" id="PR00409">
    <property type="entry name" value="PHDIOXRDTASE"/>
</dbReference>
<dbReference type="InterPro" id="IPR054582">
    <property type="entry name" value="DmmA-like_N"/>
</dbReference>
<evidence type="ECO:0000256" key="6">
    <source>
        <dbReference type="ARBA" id="ARBA00023002"/>
    </source>
</evidence>
<dbReference type="PROSITE" id="PS51085">
    <property type="entry name" value="2FE2S_FER_2"/>
    <property type="match status" value="1"/>
</dbReference>
<proteinExistence type="predicted"/>
<keyword evidence="5" id="KW-0479">Metal-binding</keyword>
<feature type="domain" description="2Fe-2S ferredoxin-type" evidence="9">
    <location>
        <begin position="234"/>
        <end position="319"/>
    </location>
</feature>
<dbReference type="PANTHER" id="PTHR47354">
    <property type="entry name" value="NADH OXIDOREDUCTASE HCR"/>
    <property type="match status" value="1"/>
</dbReference>